<organism evidence="2 3">
    <name type="scientific">Nyssa sinensis</name>
    <dbReference type="NCBI Taxonomy" id="561372"/>
    <lineage>
        <taxon>Eukaryota</taxon>
        <taxon>Viridiplantae</taxon>
        <taxon>Streptophyta</taxon>
        <taxon>Embryophyta</taxon>
        <taxon>Tracheophyta</taxon>
        <taxon>Spermatophyta</taxon>
        <taxon>Magnoliopsida</taxon>
        <taxon>eudicotyledons</taxon>
        <taxon>Gunneridae</taxon>
        <taxon>Pentapetalae</taxon>
        <taxon>asterids</taxon>
        <taxon>Cornales</taxon>
        <taxon>Nyssaceae</taxon>
        <taxon>Nyssa</taxon>
    </lineage>
</organism>
<reference evidence="2 3" key="1">
    <citation type="submission" date="2019-09" db="EMBL/GenBank/DDBJ databases">
        <title>A chromosome-level genome assembly of the Chinese tupelo Nyssa sinensis.</title>
        <authorList>
            <person name="Yang X."/>
            <person name="Kang M."/>
            <person name="Yang Y."/>
            <person name="Xiong H."/>
            <person name="Wang M."/>
            <person name="Zhang Z."/>
            <person name="Wang Z."/>
            <person name="Wu H."/>
            <person name="Ma T."/>
            <person name="Liu J."/>
            <person name="Xi Z."/>
        </authorList>
    </citation>
    <scope>NUCLEOTIDE SEQUENCE [LARGE SCALE GENOMIC DNA]</scope>
    <source>
        <strain evidence="2">J267</strain>
        <tissue evidence="2">Leaf</tissue>
    </source>
</reference>
<gene>
    <name evidence="2" type="ORF">F0562_009753</name>
</gene>
<dbReference type="PANTHER" id="PTHR33414">
    <property type="entry name" value="PROTEIN PLASTID MOVEMENT IMPAIRED 1-RELATED 1"/>
    <property type="match status" value="1"/>
</dbReference>
<dbReference type="CDD" id="cd00118">
    <property type="entry name" value="LysM"/>
    <property type="match status" value="1"/>
</dbReference>
<evidence type="ECO:0000313" key="3">
    <source>
        <dbReference type="Proteomes" id="UP000325577"/>
    </source>
</evidence>
<dbReference type="Pfam" id="PF21745">
    <property type="entry name" value="PMI1_PMIR1-2_C"/>
    <property type="match status" value="1"/>
</dbReference>
<dbReference type="InterPro" id="IPR018392">
    <property type="entry name" value="LysM"/>
</dbReference>
<sequence length="415" mass="46697">MEFPSLGEGLGPIVRTKDGGFLRSMNSSLFRNSKNGGNLIMQVSAPVVLPVAMGSSIMEILQHWASVGFEKMSMQAKKLMPLEDITGKMMRQVAWEVASRLDVPERLPFLQQESEIGQDTVGMRRKVEKFSFDQDCDDLSSTSICDEVDLDYGSLEDIVLSAMDKIEALSIEGLRIQCGMSDEKAPSNNGDGVDELMSLSITLKEWMRLDAGVFGDEDEICEKTSKILAAHRAKYTDLISRRLTRDSNWQKLSCRNCGYMGNNFTVALMVQLRDPLRDYESVGAPMLGLIQWWVEEISIEEKEEKRIKECGIPQFKITEVHVAGLNSESGKKQLWGTRTQHQSGARWLLASHMSKTNKHPYLKSNGVVKSSLQVMRKVQHGDTLWSISSYVHGTRAKWKEMAALNLHVRNPDVIF</sequence>
<dbReference type="Proteomes" id="UP000325577">
    <property type="component" value="Linkage Group LG4"/>
</dbReference>
<dbReference type="PANTHER" id="PTHR33414:SF1">
    <property type="entry name" value="PROTEIN PLASTID MOVEMENT IMPAIRED 1-RELATED 1"/>
    <property type="match status" value="1"/>
</dbReference>
<evidence type="ECO:0000313" key="2">
    <source>
        <dbReference type="EMBL" id="KAA8523330.1"/>
    </source>
</evidence>
<protein>
    <recommendedName>
        <fullName evidence="1">LysM domain-containing protein</fullName>
    </recommendedName>
</protein>
<name>A0A5J4ZYG8_9ASTE</name>
<dbReference type="AlphaFoldDB" id="A0A5J4ZYG8"/>
<dbReference type="PROSITE" id="PS51782">
    <property type="entry name" value="LYSM"/>
    <property type="match status" value="1"/>
</dbReference>
<dbReference type="InterPro" id="IPR039614">
    <property type="entry name" value="PMI1-like"/>
</dbReference>
<proteinExistence type="predicted"/>
<evidence type="ECO:0000259" key="1">
    <source>
        <dbReference type="PROSITE" id="PS51782"/>
    </source>
</evidence>
<dbReference type="InterPro" id="IPR048972">
    <property type="entry name" value="PMI1_PMIR1-2_C"/>
</dbReference>
<keyword evidence="3" id="KW-1185">Reference proteome</keyword>
<dbReference type="Gene3D" id="3.10.350.10">
    <property type="entry name" value="LysM domain"/>
    <property type="match status" value="1"/>
</dbReference>
<dbReference type="InterPro" id="IPR036779">
    <property type="entry name" value="LysM_dom_sf"/>
</dbReference>
<dbReference type="EMBL" id="CM018047">
    <property type="protein sequence ID" value="KAA8523330.1"/>
    <property type="molecule type" value="Genomic_DNA"/>
</dbReference>
<accession>A0A5J4ZYG8</accession>
<feature type="domain" description="LysM" evidence="1">
    <location>
        <begin position="374"/>
        <end position="415"/>
    </location>
</feature>
<dbReference type="OrthoDB" id="2019483at2759"/>